<dbReference type="Proteomes" id="UP001500897">
    <property type="component" value="Unassembled WGS sequence"/>
</dbReference>
<evidence type="ECO:0000313" key="2">
    <source>
        <dbReference type="Proteomes" id="UP001500897"/>
    </source>
</evidence>
<comment type="caution">
    <text evidence="1">The sequence shown here is derived from an EMBL/GenBank/DDBJ whole genome shotgun (WGS) entry which is preliminary data.</text>
</comment>
<evidence type="ECO:0000313" key="1">
    <source>
        <dbReference type="EMBL" id="GAA2111382.1"/>
    </source>
</evidence>
<dbReference type="EMBL" id="BAAANS010000041">
    <property type="protein sequence ID" value="GAA2111382.1"/>
    <property type="molecule type" value="Genomic_DNA"/>
</dbReference>
<sequence>MLGVALAGAVGVTVGPRAVGAALTMALPSGYGARERAENERQFEETGSSLVSTGVRTDTEPMARLFDRLGTIEEAHWVLEAPGPAHPALRAPGEAMAYALLRLPAGQVAQLLLGKEVVPSGPPPFRDHDRPVADSRTPHALAAFAPAGATWESTRDYSWTSNAEGHGVRFDRSSGTVHVTAHQPRVPLI</sequence>
<accession>A0ABN2XJF1</accession>
<name>A0ABN2XJF1_9ACTN</name>
<dbReference type="RefSeq" id="WP_344555374.1">
    <property type="nucleotide sequence ID" value="NZ_BAAANS010000041.1"/>
</dbReference>
<reference evidence="1 2" key="1">
    <citation type="journal article" date="2019" name="Int. J. Syst. Evol. Microbiol.">
        <title>The Global Catalogue of Microorganisms (GCM) 10K type strain sequencing project: providing services to taxonomists for standard genome sequencing and annotation.</title>
        <authorList>
            <consortium name="The Broad Institute Genomics Platform"/>
            <consortium name="The Broad Institute Genome Sequencing Center for Infectious Disease"/>
            <person name="Wu L."/>
            <person name="Ma J."/>
        </authorList>
    </citation>
    <scope>NUCLEOTIDE SEQUENCE [LARGE SCALE GENOMIC DNA]</scope>
    <source>
        <strain evidence="1 2">JCM 14559</strain>
    </source>
</reference>
<protein>
    <submittedName>
        <fullName evidence="1">Uncharacterized protein</fullName>
    </submittedName>
</protein>
<gene>
    <name evidence="1" type="ORF">GCM10009759_53360</name>
</gene>
<proteinExistence type="predicted"/>
<organism evidence="1 2">
    <name type="scientific">Kitasatospora saccharophila</name>
    <dbReference type="NCBI Taxonomy" id="407973"/>
    <lineage>
        <taxon>Bacteria</taxon>
        <taxon>Bacillati</taxon>
        <taxon>Actinomycetota</taxon>
        <taxon>Actinomycetes</taxon>
        <taxon>Kitasatosporales</taxon>
        <taxon>Streptomycetaceae</taxon>
        <taxon>Kitasatospora</taxon>
    </lineage>
</organism>
<keyword evidence="2" id="KW-1185">Reference proteome</keyword>